<dbReference type="KEGG" id="sbat:G4Z16_06935"/>
<feature type="region of interest" description="Disordered" evidence="1">
    <location>
        <begin position="397"/>
        <end position="416"/>
    </location>
</feature>
<keyword evidence="3" id="KW-1185">Reference proteome</keyword>
<gene>
    <name evidence="2" type="ORF">G4Z16_06935</name>
</gene>
<organism evidence="2 3">
    <name type="scientific">Streptomyces bathyalis</name>
    <dbReference type="NCBI Taxonomy" id="2710756"/>
    <lineage>
        <taxon>Bacteria</taxon>
        <taxon>Bacillati</taxon>
        <taxon>Actinomycetota</taxon>
        <taxon>Actinomycetes</taxon>
        <taxon>Kitasatosporales</taxon>
        <taxon>Streptomycetaceae</taxon>
        <taxon>Streptomyces</taxon>
    </lineage>
</organism>
<evidence type="ECO:0000256" key="1">
    <source>
        <dbReference type="SAM" id="MobiDB-lite"/>
    </source>
</evidence>
<proteinExistence type="predicted"/>
<evidence type="ECO:0000313" key="3">
    <source>
        <dbReference type="Proteomes" id="UP000595046"/>
    </source>
</evidence>
<dbReference type="AlphaFoldDB" id="A0A7T1WQ23"/>
<dbReference type="EMBL" id="CP048882">
    <property type="protein sequence ID" value="QPP06173.1"/>
    <property type="molecule type" value="Genomic_DNA"/>
</dbReference>
<dbReference type="RefSeq" id="WP_197349804.1">
    <property type="nucleotide sequence ID" value="NZ_CP048882.1"/>
</dbReference>
<feature type="region of interest" description="Disordered" evidence="1">
    <location>
        <begin position="1"/>
        <end position="22"/>
    </location>
</feature>
<sequence>MTQRDNPHRGHSEEESNRESDCTVHAPLHASAEAKSEIALRSPAELADALPYLLGFYPDDSIVVIALHGPRGRFGGRIRIGIPSDRDEWPAVAQQVAACLESEVKSRDRRPEGAIVFLCQDTGPGQKREEIMEGLQPLAQVLRTACGAREIPVFEALCLSDGFHRSYCCPDSDCCPPGGRPKDEAGTSAMAAAAAFAGIQVRGSLREMERRLTAIGADVAQAQEQALDSASSALVPRMLDPDECAAVRAETLRLAWSLIIRFGDALPDEGDNALADAHDDELLGHDDAAAMIIGLQDRRTRDRAAEWMEGPDCGPAVRLWRALARRCVGSYDEHAAAPLTLAGWVSWSAGDGPSARVALDRALRSDPDYVFAKLLHRAFNDGVDPEPLRRCMRKERALRQAQEKQGPAGPGTCAVP</sequence>
<accession>A0A7T1WQ23</accession>
<dbReference type="Proteomes" id="UP000595046">
    <property type="component" value="Chromosome"/>
</dbReference>
<name>A0A7T1WQ23_9ACTN</name>
<evidence type="ECO:0000313" key="2">
    <source>
        <dbReference type="EMBL" id="QPP06173.1"/>
    </source>
</evidence>
<reference evidence="3" key="1">
    <citation type="submission" date="2020-02" db="EMBL/GenBank/DDBJ databases">
        <title>Streptomyces sp. ASO4wet.</title>
        <authorList>
            <person name="Risdian C."/>
            <person name="Landwehr W."/>
            <person name="Schupp P."/>
            <person name="Wink J."/>
        </authorList>
    </citation>
    <scope>NUCLEOTIDE SEQUENCE [LARGE SCALE GENOMIC DNA]</scope>
    <source>
        <strain evidence="3">ASO4wet</strain>
    </source>
</reference>
<dbReference type="Pfam" id="PF13830">
    <property type="entry name" value="DUF4192"/>
    <property type="match status" value="1"/>
</dbReference>
<protein>
    <submittedName>
        <fullName evidence="2">DUF4192 domain-containing protein</fullName>
    </submittedName>
</protein>
<dbReference type="InterPro" id="IPR025447">
    <property type="entry name" value="DUF4192"/>
</dbReference>